<dbReference type="Proteomes" id="UP000187550">
    <property type="component" value="Unassembled WGS sequence"/>
</dbReference>
<keyword evidence="2" id="KW-1185">Reference proteome</keyword>
<reference evidence="2" key="1">
    <citation type="submission" date="2017-01" db="EMBL/GenBank/DDBJ databases">
        <authorList>
            <person name="Varghese N."/>
            <person name="Submissions S."/>
        </authorList>
    </citation>
    <scope>NUCLEOTIDE SEQUENCE [LARGE SCALE GENOMIC DNA]</scope>
    <source>
        <strain evidence="2">MNA4</strain>
    </source>
</reference>
<dbReference type="STRING" id="550447.SAMN05428946_2071"/>
<organism evidence="1 2">
    <name type="scientific">Edaphobacillus lindanitolerans</name>
    <dbReference type="NCBI Taxonomy" id="550447"/>
    <lineage>
        <taxon>Bacteria</taxon>
        <taxon>Bacillati</taxon>
        <taxon>Bacillota</taxon>
        <taxon>Bacilli</taxon>
        <taxon>Bacillales</taxon>
        <taxon>Bacillaceae</taxon>
        <taxon>Edaphobacillus</taxon>
    </lineage>
</organism>
<dbReference type="InterPro" id="IPR025534">
    <property type="entry name" value="DUF4420"/>
</dbReference>
<evidence type="ECO:0000313" key="1">
    <source>
        <dbReference type="EMBL" id="SIT87341.1"/>
    </source>
</evidence>
<sequence length="306" mass="35060">MKLVQEIRNGFASLGGGMSLPIEAVKDYPAFVLRIGKRYGVAIEVPAGIRINERFSNARYATTDYEIFGKRGNYLFLSSEIENLRNEFANICAAFVDPGENGTARKKIEESPLDWWEQMRELLGNRNVDSSPYNVLGELITYYYLIKQGKHVKWTGQQKGTVDFESKESDFEVKSTTMRYDSLIQINSQFQLQGGKEMKIFFLRFEESESGRSIDDIVSLLAKKGVPEKILEDSLASGGYEPYSSGRNRKYRLHEMRRYNVDENFPLINKDTFKEQGISDRIIKINYTVDLGGMEYDDVLKGLFDS</sequence>
<accession>A0A1U7PRI6</accession>
<evidence type="ECO:0000313" key="2">
    <source>
        <dbReference type="Proteomes" id="UP000187550"/>
    </source>
</evidence>
<proteinExistence type="predicted"/>
<dbReference type="EMBL" id="FTPL01000003">
    <property type="protein sequence ID" value="SIT87341.1"/>
    <property type="molecule type" value="Genomic_DNA"/>
</dbReference>
<protein>
    <submittedName>
        <fullName evidence="1">Putative PD-(D/E)XK family member</fullName>
    </submittedName>
</protein>
<dbReference type="Pfam" id="PF14390">
    <property type="entry name" value="DUF4420"/>
    <property type="match status" value="1"/>
</dbReference>
<dbReference type="RefSeq" id="WP_076758716.1">
    <property type="nucleotide sequence ID" value="NZ_FTPL01000003.1"/>
</dbReference>
<dbReference type="OrthoDB" id="2808696at2"/>
<name>A0A1U7PRI6_9BACI</name>
<gene>
    <name evidence="1" type="ORF">SAMN05428946_2071</name>
</gene>
<dbReference type="AlphaFoldDB" id="A0A1U7PRI6"/>